<dbReference type="PANTHER" id="PTHR16222">
    <property type="entry name" value="ADP-RIBOSYLGLYCOHYDROLASE"/>
    <property type="match status" value="1"/>
</dbReference>
<evidence type="ECO:0000256" key="7">
    <source>
        <dbReference type="ARBA" id="ARBA00012255"/>
    </source>
</evidence>
<keyword evidence="8" id="KW-0158">Chromosome</keyword>
<comment type="subcellular location">
    <subcellularLocation>
        <location evidence="2">Chromosome</location>
    </subcellularLocation>
    <subcellularLocation>
        <location evidence="4">Cytoplasm</location>
    </subcellularLocation>
    <subcellularLocation>
        <location evidence="3">Mitochondrion matrix</location>
    </subcellularLocation>
    <subcellularLocation>
        <location evidence="1">Nucleus</location>
    </subcellularLocation>
</comment>
<dbReference type="GO" id="GO:0005694">
    <property type="term" value="C:chromosome"/>
    <property type="evidence" value="ECO:0007669"/>
    <property type="project" value="UniProtKB-SubCell"/>
</dbReference>
<dbReference type="InterPro" id="IPR050792">
    <property type="entry name" value="ADP-ribosylglycohydrolase"/>
</dbReference>
<proteinExistence type="inferred from homology"/>
<dbReference type="GO" id="GO:0004649">
    <property type="term" value="F:poly(ADP-ribose) glycohydrolase activity"/>
    <property type="evidence" value="ECO:0007669"/>
    <property type="project" value="UniProtKB-EC"/>
</dbReference>
<keyword evidence="9" id="KW-0963">Cytoplasm</keyword>
<comment type="caution">
    <text evidence="26">The sequence shown here is derived from an EMBL/GenBank/DDBJ whole genome shotgun (WGS) entry which is preliminary data.</text>
</comment>
<evidence type="ECO:0000256" key="20">
    <source>
        <dbReference type="ARBA" id="ARBA00042722"/>
    </source>
</evidence>
<feature type="binding site" evidence="25">
    <location>
        <position position="65"/>
    </location>
    <ligand>
        <name>Mg(2+)</name>
        <dbReference type="ChEBI" id="CHEBI:18420"/>
        <label>1</label>
    </ligand>
</feature>
<dbReference type="GO" id="GO:0140290">
    <property type="term" value="P:peptidyl-serine ADP-deribosylation"/>
    <property type="evidence" value="ECO:0007669"/>
    <property type="project" value="UniProtKB-ARBA"/>
</dbReference>
<dbReference type="GO" id="GO:0006281">
    <property type="term" value="P:DNA repair"/>
    <property type="evidence" value="ECO:0007669"/>
    <property type="project" value="UniProtKB-KW"/>
</dbReference>
<evidence type="ECO:0000256" key="23">
    <source>
        <dbReference type="ARBA" id="ARBA00043193"/>
    </source>
</evidence>
<evidence type="ECO:0000256" key="3">
    <source>
        <dbReference type="ARBA" id="ARBA00004305"/>
    </source>
</evidence>
<dbReference type="PANTHER" id="PTHR16222:SF24">
    <property type="entry name" value="ADP-RIBOSYLHYDROLASE ARH3"/>
    <property type="match status" value="1"/>
</dbReference>
<dbReference type="Gene3D" id="1.10.4080.10">
    <property type="entry name" value="ADP-ribosylation/Crystallin J1"/>
    <property type="match status" value="1"/>
</dbReference>
<dbReference type="Pfam" id="PF03747">
    <property type="entry name" value="ADP_ribosyl_GH"/>
    <property type="match status" value="1"/>
</dbReference>
<keyword evidence="15" id="KW-0234">DNA repair</keyword>
<evidence type="ECO:0000256" key="12">
    <source>
        <dbReference type="ARBA" id="ARBA00022801"/>
    </source>
</evidence>
<feature type="binding site" evidence="25">
    <location>
        <position position="63"/>
    </location>
    <ligand>
        <name>Mg(2+)</name>
        <dbReference type="ChEBI" id="CHEBI:18420"/>
        <label>1</label>
    </ligand>
</feature>
<keyword evidence="11" id="KW-0227">DNA damage</keyword>
<dbReference type="EC" id="3.2.1.143" evidence="7"/>
<evidence type="ECO:0000256" key="22">
    <source>
        <dbReference type="ARBA" id="ARBA00043187"/>
    </source>
</evidence>
<evidence type="ECO:0000256" key="17">
    <source>
        <dbReference type="ARBA" id="ARBA00041057"/>
    </source>
</evidence>
<dbReference type="OrthoDB" id="410104at2759"/>
<keyword evidence="27" id="KW-1185">Reference proteome</keyword>
<comment type="cofactor">
    <cofactor evidence="25">
        <name>Mg(2+)</name>
        <dbReference type="ChEBI" id="CHEBI:18420"/>
    </cofactor>
    <text evidence="25">Binds 2 magnesium ions per subunit.</text>
</comment>
<evidence type="ECO:0000256" key="8">
    <source>
        <dbReference type="ARBA" id="ARBA00022454"/>
    </source>
</evidence>
<evidence type="ECO:0000256" key="10">
    <source>
        <dbReference type="ARBA" id="ARBA00022723"/>
    </source>
</evidence>
<dbReference type="GO" id="GO:0046872">
    <property type="term" value="F:metal ion binding"/>
    <property type="evidence" value="ECO:0007669"/>
    <property type="project" value="UniProtKB-KW"/>
</dbReference>
<dbReference type="SUPFAM" id="SSF101478">
    <property type="entry name" value="ADP-ribosylglycohydrolase"/>
    <property type="match status" value="1"/>
</dbReference>
<evidence type="ECO:0000256" key="24">
    <source>
        <dbReference type="ARBA" id="ARBA00049015"/>
    </source>
</evidence>
<dbReference type="AlphaFoldDB" id="A0A232EU09"/>
<evidence type="ECO:0000313" key="27">
    <source>
        <dbReference type="Proteomes" id="UP000215335"/>
    </source>
</evidence>
<evidence type="ECO:0000256" key="13">
    <source>
        <dbReference type="ARBA" id="ARBA00022842"/>
    </source>
</evidence>
<evidence type="ECO:0000256" key="6">
    <source>
        <dbReference type="ARBA" id="ARBA00011245"/>
    </source>
</evidence>
<comment type="similarity">
    <text evidence="5">Belongs to the ADP-ribosylglycohydrolase family.</text>
</comment>
<keyword evidence="10 25" id="KW-0479">Metal-binding</keyword>
<name>A0A232EU09_9HYME</name>
<keyword evidence="16" id="KW-0539">Nucleus</keyword>
<accession>A0A232EU09</accession>
<evidence type="ECO:0000256" key="18">
    <source>
        <dbReference type="ARBA" id="ARBA00042398"/>
    </source>
</evidence>
<dbReference type="InterPro" id="IPR036705">
    <property type="entry name" value="Ribosyl_crysJ1_sf"/>
</dbReference>
<evidence type="ECO:0000256" key="11">
    <source>
        <dbReference type="ARBA" id="ARBA00022763"/>
    </source>
</evidence>
<evidence type="ECO:0000256" key="9">
    <source>
        <dbReference type="ARBA" id="ARBA00022490"/>
    </source>
</evidence>
<evidence type="ECO:0000256" key="1">
    <source>
        <dbReference type="ARBA" id="ARBA00004123"/>
    </source>
</evidence>
<feature type="binding site" evidence="25">
    <location>
        <position position="303"/>
    </location>
    <ligand>
        <name>Mg(2+)</name>
        <dbReference type="ChEBI" id="CHEBI:18420"/>
        <label>1</label>
    </ligand>
</feature>
<dbReference type="GO" id="GO:0005634">
    <property type="term" value="C:nucleus"/>
    <property type="evidence" value="ECO:0007669"/>
    <property type="project" value="UniProtKB-SubCell"/>
</dbReference>
<comment type="catalytic activity">
    <reaction evidence="24">
        <text>alpha-NAD(+) + H2O = ADP-D-ribose + nicotinamide + H(+)</text>
        <dbReference type="Rhea" id="RHEA:68792"/>
        <dbReference type="ChEBI" id="CHEBI:15377"/>
        <dbReference type="ChEBI" id="CHEBI:15378"/>
        <dbReference type="ChEBI" id="CHEBI:17154"/>
        <dbReference type="ChEBI" id="CHEBI:57967"/>
        <dbReference type="ChEBI" id="CHEBI:77017"/>
    </reaction>
</comment>
<evidence type="ECO:0000256" key="16">
    <source>
        <dbReference type="ARBA" id="ARBA00023242"/>
    </source>
</evidence>
<gene>
    <name evidence="26" type="ORF">TSAR_012185</name>
</gene>
<organism evidence="26 27">
    <name type="scientific">Trichomalopsis sarcophagae</name>
    <dbReference type="NCBI Taxonomy" id="543379"/>
    <lineage>
        <taxon>Eukaryota</taxon>
        <taxon>Metazoa</taxon>
        <taxon>Ecdysozoa</taxon>
        <taxon>Arthropoda</taxon>
        <taxon>Hexapoda</taxon>
        <taxon>Insecta</taxon>
        <taxon>Pterygota</taxon>
        <taxon>Neoptera</taxon>
        <taxon>Endopterygota</taxon>
        <taxon>Hymenoptera</taxon>
        <taxon>Apocrita</taxon>
        <taxon>Proctotrupomorpha</taxon>
        <taxon>Chalcidoidea</taxon>
        <taxon>Pteromalidae</taxon>
        <taxon>Pteromalinae</taxon>
        <taxon>Trichomalopsis</taxon>
    </lineage>
</organism>
<protein>
    <recommendedName>
        <fullName evidence="17">ADP-ribosylhydrolase ARH3</fullName>
        <ecNumber evidence="7">3.2.1.143</ecNumber>
    </recommendedName>
    <alternativeName>
        <fullName evidence="18">ADP-ribose glycohydrolase ARH3</fullName>
    </alternativeName>
    <alternativeName>
        <fullName evidence="19">ADP-ribosylhydrolase 3</fullName>
    </alternativeName>
    <alternativeName>
        <fullName evidence="22">O-acetyl-ADP-ribose deacetylase ARH3</fullName>
    </alternativeName>
    <alternativeName>
        <fullName evidence="23">Poly(ADP-ribose) glycohydrolase ARH3</fullName>
    </alternativeName>
    <alternativeName>
        <fullName evidence="21">[Protein ADP-ribosylarginine] hydrolase-like protein 2</fullName>
    </alternativeName>
    <alternativeName>
        <fullName evidence="20">[Protein ADP-ribosylserine] hydrolase</fullName>
    </alternativeName>
</protein>
<reference evidence="26 27" key="1">
    <citation type="journal article" date="2017" name="Curr. Biol.">
        <title>The Evolution of Venom by Co-option of Single-Copy Genes.</title>
        <authorList>
            <person name="Martinson E.O."/>
            <person name="Mrinalini"/>
            <person name="Kelkar Y.D."/>
            <person name="Chang C.H."/>
            <person name="Werren J.H."/>
        </authorList>
    </citation>
    <scope>NUCLEOTIDE SEQUENCE [LARGE SCALE GENOMIC DNA]</scope>
    <source>
        <strain evidence="26 27">Alberta</strain>
        <tissue evidence="26">Whole body</tissue>
    </source>
</reference>
<keyword evidence="14" id="KW-0496">Mitochondrion</keyword>
<evidence type="ECO:0000256" key="21">
    <source>
        <dbReference type="ARBA" id="ARBA00042850"/>
    </source>
</evidence>
<evidence type="ECO:0000313" key="26">
    <source>
        <dbReference type="EMBL" id="OXU21797.1"/>
    </source>
</evidence>
<evidence type="ECO:0000256" key="4">
    <source>
        <dbReference type="ARBA" id="ARBA00004496"/>
    </source>
</evidence>
<dbReference type="FunFam" id="1.10.4080.10:FF:000001">
    <property type="entry name" value="ADP-ribose glycohydrolase ARH3"/>
    <property type="match status" value="1"/>
</dbReference>
<dbReference type="STRING" id="543379.A0A232EU09"/>
<evidence type="ECO:0000256" key="15">
    <source>
        <dbReference type="ARBA" id="ARBA00023204"/>
    </source>
</evidence>
<dbReference type="GO" id="GO:0005759">
    <property type="term" value="C:mitochondrial matrix"/>
    <property type="evidence" value="ECO:0007669"/>
    <property type="project" value="UniProtKB-SubCell"/>
</dbReference>
<evidence type="ECO:0000256" key="5">
    <source>
        <dbReference type="ARBA" id="ARBA00010702"/>
    </source>
</evidence>
<comment type="subunit">
    <text evidence="6">Monomer.</text>
</comment>
<feature type="binding site" evidence="25">
    <location>
        <position position="306"/>
    </location>
    <ligand>
        <name>Mg(2+)</name>
        <dbReference type="ChEBI" id="CHEBI:18420"/>
        <label>1</label>
    </ligand>
</feature>
<keyword evidence="12" id="KW-0378">Hydrolase</keyword>
<dbReference type="InterPro" id="IPR005502">
    <property type="entry name" value="Ribosyl_crysJ1"/>
</dbReference>
<evidence type="ECO:0000256" key="25">
    <source>
        <dbReference type="PIRSR" id="PIRSR605502-1"/>
    </source>
</evidence>
<dbReference type="EMBL" id="NNAY01002209">
    <property type="protein sequence ID" value="OXU21797.1"/>
    <property type="molecule type" value="Genomic_DNA"/>
</dbReference>
<evidence type="ECO:0000256" key="14">
    <source>
        <dbReference type="ARBA" id="ARBA00023128"/>
    </source>
</evidence>
<evidence type="ECO:0000256" key="19">
    <source>
        <dbReference type="ARBA" id="ARBA00042471"/>
    </source>
</evidence>
<dbReference type="Proteomes" id="UP000215335">
    <property type="component" value="Unassembled WGS sequence"/>
</dbReference>
<evidence type="ECO:0000256" key="2">
    <source>
        <dbReference type="ARBA" id="ARBA00004286"/>
    </source>
</evidence>
<feature type="binding site" evidence="25">
    <location>
        <position position="305"/>
    </location>
    <ligand>
        <name>Mg(2+)</name>
        <dbReference type="ChEBI" id="CHEBI:18420"/>
        <label>2</label>
    </ligand>
</feature>
<sequence length="357" mass="39592">MTKIDLSLFRRKFRGSILGVLTGDCLGSPYENEKLSSGSKLVLQKSFDKLEGPPFKAPVMQFTDDSAMTMSLAESLIEKKDLDLVDLAKKFVKSYYQEPQRGYGSGVVTVFQKLRGSKFSDVLLPAKEQFHGQGSFGNGAAMRVAPVALFCYNHYDNLREFAKKQSLITHTHKIGVDGAILQAIAIQQSIHIHPDDQLNVIDFVDELVNKMNFVEEDEEGLDLVEAQPYKSQLNLVKKLLQEEGEENPIDDKVIKNLGNDISGLRSVPTAIFCFLRAQKPIKGIKTENPFRRAVQYAISLGGDTDTIGSMTGAIAGAFYGEEVISPNILQHLEASTDFKDLADDLFQVATNMEWNSS</sequence>
<feature type="binding site" evidence="25">
    <location>
        <position position="64"/>
    </location>
    <ligand>
        <name>Mg(2+)</name>
        <dbReference type="ChEBI" id="CHEBI:18420"/>
        <label>1</label>
    </ligand>
</feature>
<keyword evidence="13 25" id="KW-0460">Magnesium</keyword>